<keyword evidence="3" id="KW-1185">Reference proteome</keyword>
<reference evidence="3" key="1">
    <citation type="journal article" date="2019" name="Int. J. Syst. Evol. Microbiol.">
        <title>The Global Catalogue of Microorganisms (GCM) 10K type strain sequencing project: providing services to taxonomists for standard genome sequencing and annotation.</title>
        <authorList>
            <consortium name="The Broad Institute Genomics Platform"/>
            <consortium name="The Broad Institute Genome Sequencing Center for Infectious Disease"/>
            <person name="Wu L."/>
            <person name="Ma J."/>
        </authorList>
    </citation>
    <scope>NUCLEOTIDE SEQUENCE [LARGE SCALE GENOMIC DNA]</scope>
    <source>
        <strain evidence="3">CGMCC 1.16444</strain>
    </source>
</reference>
<feature type="region of interest" description="Disordered" evidence="1">
    <location>
        <begin position="1"/>
        <end position="28"/>
    </location>
</feature>
<sequence>MKKKGKKKNDAGAAVVDAASPSSAADSAEAKALYKPVKQSVTIRLDSDVVAWFKSREDRYQTAINKVLRKHMLKRLSDKKKSAPAE</sequence>
<comment type="caution">
    <text evidence="2">The sequence shown here is derived from an EMBL/GenBank/DDBJ whole genome shotgun (WGS) entry which is preliminary data.</text>
</comment>
<feature type="compositionally biased region" description="Low complexity" evidence="1">
    <location>
        <begin position="11"/>
        <end position="28"/>
    </location>
</feature>
<dbReference type="Proteomes" id="UP001595796">
    <property type="component" value="Unassembled WGS sequence"/>
</dbReference>
<proteinExistence type="predicted"/>
<evidence type="ECO:0000256" key="1">
    <source>
        <dbReference type="SAM" id="MobiDB-lite"/>
    </source>
</evidence>
<gene>
    <name evidence="2" type="ORF">ACFPFW_11195</name>
</gene>
<dbReference type="Pfam" id="PF14384">
    <property type="entry name" value="BrnA_antitoxin"/>
    <property type="match status" value="1"/>
</dbReference>
<protein>
    <submittedName>
        <fullName evidence="2">BrnA antitoxin family protein</fullName>
    </submittedName>
</protein>
<dbReference type="InterPro" id="IPR025528">
    <property type="entry name" value="BrnA_antitoxin"/>
</dbReference>
<accession>A0ABV9Z4C1</accession>
<evidence type="ECO:0000313" key="2">
    <source>
        <dbReference type="EMBL" id="MFC5068575.1"/>
    </source>
</evidence>
<name>A0ABV9Z4C1_9HYPH</name>
<evidence type="ECO:0000313" key="3">
    <source>
        <dbReference type="Proteomes" id="UP001595796"/>
    </source>
</evidence>
<dbReference type="RefSeq" id="WP_114957935.1">
    <property type="nucleotide sequence ID" value="NZ_JBHSJF010000006.1"/>
</dbReference>
<organism evidence="2 3">
    <name type="scientific">Flaviflagellibacter deserti</name>
    <dbReference type="NCBI Taxonomy" id="2267266"/>
    <lineage>
        <taxon>Bacteria</taxon>
        <taxon>Pseudomonadati</taxon>
        <taxon>Pseudomonadota</taxon>
        <taxon>Alphaproteobacteria</taxon>
        <taxon>Hyphomicrobiales</taxon>
        <taxon>Flaviflagellibacter</taxon>
    </lineage>
</organism>
<dbReference type="EMBL" id="JBHSJF010000006">
    <property type="protein sequence ID" value="MFC5068575.1"/>
    <property type="molecule type" value="Genomic_DNA"/>
</dbReference>